<protein>
    <submittedName>
        <fullName evidence="1">SepF-like predicted cell division protein (DUF552 family)</fullName>
    </submittedName>
</protein>
<dbReference type="AlphaFoldDB" id="A0A371NAC4"/>
<dbReference type="InterPro" id="IPR007561">
    <property type="entry name" value="Cell_div_SepF/SepF-rel"/>
</dbReference>
<dbReference type="Gene3D" id="3.30.110.150">
    <property type="entry name" value="SepF-like protein"/>
    <property type="match status" value="1"/>
</dbReference>
<keyword evidence="1" id="KW-0131">Cell cycle</keyword>
<keyword evidence="1" id="KW-0132">Cell division</keyword>
<proteinExistence type="predicted"/>
<keyword evidence="2" id="KW-1185">Reference proteome</keyword>
<sequence>MRDILEMLKKSVGLDEEVRESEETETIIVPEHSFYEIILLKAGSLGDVEDALSQVIEEKNPVILDLTEIQRDNPEDFTAVGERIKDLRENHGAEAILICNKEKNVVIITPREIKLIRKG</sequence>
<name>A0A371NAC4_9EURY</name>
<accession>A0A371NAC4</accession>
<dbReference type="Proteomes" id="UP000256864">
    <property type="component" value="Unassembled WGS sequence"/>
</dbReference>
<dbReference type="Pfam" id="PF04472">
    <property type="entry name" value="SepF"/>
    <property type="match status" value="1"/>
</dbReference>
<dbReference type="RefSeq" id="WP_115892872.1">
    <property type="nucleotide sequence ID" value="NZ_QREL01000004.1"/>
</dbReference>
<comment type="caution">
    <text evidence="1">The sequence shown here is derived from an EMBL/GenBank/DDBJ whole genome shotgun (WGS) entry which is preliminary data.</text>
</comment>
<dbReference type="EMBL" id="QREL01000004">
    <property type="protein sequence ID" value="REE24653.1"/>
    <property type="molecule type" value="Genomic_DNA"/>
</dbReference>
<gene>
    <name evidence="1" type="ORF">C7452_1761</name>
</gene>
<dbReference type="GO" id="GO:0051301">
    <property type="term" value="P:cell division"/>
    <property type="evidence" value="ECO:0007669"/>
    <property type="project" value="UniProtKB-KW"/>
</dbReference>
<organism evidence="1 2">
    <name type="scientific">Methanothermobacter defluvii</name>
    <dbReference type="NCBI Taxonomy" id="49339"/>
    <lineage>
        <taxon>Archaea</taxon>
        <taxon>Methanobacteriati</taxon>
        <taxon>Methanobacteriota</taxon>
        <taxon>Methanomada group</taxon>
        <taxon>Methanobacteria</taxon>
        <taxon>Methanobacteriales</taxon>
        <taxon>Methanobacteriaceae</taxon>
        <taxon>Methanothermobacter</taxon>
    </lineage>
</organism>
<evidence type="ECO:0000313" key="2">
    <source>
        <dbReference type="Proteomes" id="UP000256864"/>
    </source>
</evidence>
<dbReference type="InterPro" id="IPR038594">
    <property type="entry name" value="SepF-like_sf"/>
</dbReference>
<reference evidence="1 2" key="1">
    <citation type="submission" date="2018-07" db="EMBL/GenBank/DDBJ databases">
        <title>Genomic Encyclopedia of Type Strains, Phase IV (KMG-IV): sequencing the most valuable type-strain genomes for metagenomic binning, comparative biology and taxonomic classification.</title>
        <authorList>
            <person name="Goeker M."/>
        </authorList>
    </citation>
    <scope>NUCLEOTIDE SEQUENCE [LARGE SCALE GENOMIC DNA]</scope>
    <source>
        <strain evidence="1 2">DSM 7466</strain>
    </source>
</reference>
<evidence type="ECO:0000313" key="1">
    <source>
        <dbReference type="EMBL" id="REE24653.1"/>
    </source>
</evidence>